<keyword evidence="2" id="KW-1185">Reference proteome</keyword>
<name>A0A9D5LWM4_9FIRM</name>
<dbReference type="AlphaFoldDB" id="A0A9D5LWM4"/>
<organism evidence="1 2">
    <name type="scientific">Ructibacterium gallinarum</name>
    <dbReference type="NCBI Taxonomy" id="2779355"/>
    <lineage>
        <taxon>Bacteria</taxon>
        <taxon>Bacillati</taxon>
        <taxon>Bacillota</taxon>
        <taxon>Clostridia</taxon>
        <taxon>Eubacteriales</taxon>
        <taxon>Oscillospiraceae</taxon>
        <taxon>Ructibacterium</taxon>
    </lineage>
</organism>
<dbReference type="RefSeq" id="WP_226391627.1">
    <property type="nucleotide sequence ID" value="NZ_JADCKB010000001.1"/>
</dbReference>
<dbReference type="EMBL" id="JADCKB010000001">
    <property type="protein sequence ID" value="MBE5039078.1"/>
    <property type="molecule type" value="Genomic_DNA"/>
</dbReference>
<proteinExistence type="predicted"/>
<comment type="caution">
    <text evidence="1">The sequence shown here is derived from an EMBL/GenBank/DDBJ whole genome shotgun (WGS) entry which is preliminary data.</text>
</comment>
<gene>
    <name evidence="1" type="ORF">INF28_01165</name>
</gene>
<dbReference type="Proteomes" id="UP000806542">
    <property type="component" value="Unassembled WGS sequence"/>
</dbReference>
<evidence type="ECO:0000313" key="1">
    <source>
        <dbReference type="EMBL" id="MBE5039078.1"/>
    </source>
</evidence>
<evidence type="ECO:0000313" key="2">
    <source>
        <dbReference type="Proteomes" id="UP000806542"/>
    </source>
</evidence>
<accession>A0A9D5LWM4</accession>
<reference evidence="1" key="1">
    <citation type="submission" date="2020-10" db="EMBL/GenBank/DDBJ databases">
        <title>ChiBAC.</title>
        <authorList>
            <person name="Zenner C."/>
            <person name="Hitch T.C.A."/>
            <person name="Clavel T."/>
        </authorList>
    </citation>
    <scope>NUCLEOTIDE SEQUENCE</scope>
    <source>
        <strain evidence="1">DSM 107454</strain>
    </source>
</reference>
<sequence length="47" mass="5505">MKKVKITVLKTTLDWIADTKGFYQPVYCFALQIGEQETMKDYVLAFK</sequence>
<protein>
    <submittedName>
        <fullName evidence="1">Uncharacterized protein</fullName>
    </submittedName>
</protein>